<reference evidence="1 3" key="1">
    <citation type="submission" date="2012-05" db="EMBL/GenBank/DDBJ databases">
        <title>Recombination and specialization in a pathogen metapopulation.</title>
        <authorList>
            <person name="Gardiner A."/>
            <person name="Kemen E."/>
            <person name="Schultz-Larsen T."/>
            <person name="MacLean D."/>
            <person name="Van Oosterhout C."/>
            <person name="Jones J.D.G."/>
        </authorList>
    </citation>
    <scope>NUCLEOTIDE SEQUENCE [LARGE SCALE GENOMIC DNA]</scope>
    <source>
        <strain evidence="1 3">Ac Nc2</strain>
    </source>
</reference>
<gene>
    <name evidence="1" type="ORF">BN9_102220</name>
    <name evidence="2" type="ORF">BN9_124240</name>
</gene>
<organism evidence="1 3">
    <name type="scientific">Albugo candida</name>
    <dbReference type="NCBI Taxonomy" id="65357"/>
    <lineage>
        <taxon>Eukaryota</taxon>
        <taxon>Sar</taxon>
        <taxon>Stramenopiles</taxon>
        <taxon>Oomycota</taxon>
        <taxon>Peronosporomycetes</taxon>
        <taxon>Albuginales</taxon>
        <taxon>Albuginaceae</taxon>
        <taxon>Albugo</taxon>
    </lineage>
</organism>
<dbReference type="Proteomes" id="UP000053237">
    <property type="component" value="Unassembled WGS sequence"/>
</dbReference>
<sequence length="283" mass="32962">MVRATTTLIHLLVVDSSYLQSEPVDPLVFRLSGEESLFPHKVLFGPSDEFHKSSKLHEQIPVMLDGSAVNLHRFLQSNSQLLVKYRCSLPRSEIRLQKWPLVCLVSPMHILMTTKPCEFFDRSDQSVFHRPHFVIFAQDEARGISDFYETVVKVVCRQRTTPMTHKTNELVYHRISLLVTYQSIYEIALWYYVSAVRFQMCCLIRSKQIAVKYSRKLLVSSHPSSSVFWEGLGRSISTQSVLFEEDYNGGRELSRRRVYNHIENCADPLTSTNQIHEERYRRS</sequence>
<keyword evidence="3" id="KW-1185">Reference proteome</keyword>
<evidence type="ECO:0000313" key="1">
    <source>
        <dbReference type="EMBL" id="CCI10483.1"/>
    </source>
</evidence>
<dbReference type="EMBL" id="CAIX01000262">
    <property type="protein sequence ID" value="CCI10483.1"/>
    <property type="molecule type" value="Genomic_DNA"/>
</dbReference>
<dbReference type="EMBL" id="CAIX01000558">
    <property type="protein sequence ID" value="CCI11133.1"/>
    <property type="molecule type" value="Genomic_DNA"/>
</dbReference>
<evidence type="ECO:0000313" key="3">
    <source>
        <dbReference type="Proteomes" id="UP000053237"/>
    </source>
</evidence>
<protein>
    <submittedName>
        <fullName evidence="1">Uncharacterized protein</fullName>
    </submittedName>
</protein>
<dbReference type="InParanoid" id="A0A024FTN9"/>
<proteinExistence type="predicted"/>
<dbReference type="AlphaFoldDB" id="A0A024FTN9"/>
<name>A0A024FTN9_9STRA</name>
<accession>A0A024FTN9</accession>
<evidence type="ECO:0000313" key="2">
    <source>
        <dbReference type="EMBL" id="CCI11133.1"/>
    </source>
</evidence>
<comment type="caution">
    <text evidence="1">The sequence shown here is derived from an EMBL/GenBank/DDBJ whole genome shotgun (WGS) entry which is preliminary data.</text>
</comment>